<dbReference type="Pfam" id="PF03798">
    <property type="entry name" value="TRAM_LAG1_CLN8"/>
    <property type="match status" value="1"/>
</dbReference>
<keyword evidence="6 11" id="KW-1133">Transmembrane helix</keyword>
<evidence type="ECO:0000256" key="9">
    <source>
        <dbReference type="PROSITE-ProRule" id="PRU00205"/>
    </source>
</evidence>
<dbReference type="SMART" id="SM00724">
    <property type="entry name" value="TLC"/>
    <property type="match status" value="1"/>
</dbReference>
<organism evidence="13 14">
    <name type="scientific">Clytia hemisphaerica</name>
    <dbReference type="NCBI Taxonomy" id="252671"/>
    <lineage>
        <taxon>Eukaryota</taxon>
        <taxon>Metazoa</taxon>
        <taxon>Cnidaria</taxon>
        <taxon>Hydrozoa</taxon>
        <taxon>Hydroidolina</taxon>
        <taxon>Leptothecata</taxon>
        <taxon>Obeliida</taxon>
        <taxon>Clytiidae</taxon>
        <taxon>Clytia</taxon>
    </lineage>
</organism>
<evidence type="ECO:0000256" key="7">
    <source>
        <dbReference type="ARBA" id="ARBA00023136"/>
    </source>
</evidence>
<keyword evidence="3 8" id="KW-0813">Transport</keyword>
<evidence type="ECO:0000256" key="10">
    <source>
        <dbReference type="SAM" id="MobiDB-lite"/>
    </source>
</evidence>
<keyword evidence="4 9" id="KW-0812">Transmembrane</keyword>
<feature type="domain" description="TLC" evidence="12">
    <location>
        <begin position="112"/>
        <end position="323"/>
    </location>
</feature>
<name>A0A7M5TXX4_9CNID</name>
<proteinExistence type="inferred from homology"/>
<feature type="transmembrane region" description="Helical" evidence="11">
    <location>
        <begin position="192"/>
        <end position="209"/>
    </location>
</feature>
<feature type="transmembrane region" description="Helical" evidence="11">
    <location>
        <begin position="78"/>
        <end position="97"/>
    </location>
</feature>
<evidence type="ECO:0000256" key="11">
    <source>
        <dbReference type="SAM" id="Phobius"/>
    </source>
</evidence>
<keyword evidence="5 8" id="KW-0653">Protein transport</keyword>
<dbReference type="InterPro" id="IPR016447">
    <property type="entry name" value="Translocation_assoc_membrane"/>
</dbReference>
<dbReference type="OrthoDB" id="3053196at2759"/>
<evidence type="ECO:0000256" key="2">
    <source>
        <dbReference type="ARBA" id="ARBA00005999"/>
    </source>
</evidence>
<evidence type="ECO:0000313" key="13">
    <source>
        <dbReference type="EnsemblMetazoa" id="CLYHEMP003312.1"/>
    </source>
</evidence>
<dbReference type="PIRSF" id="PIRSF005449">
    <property type="entry name" value="Translocation_assoc_membrane"/>
    <property type="match status" value="1"/>
</dbReference>
<keyword evidence="14" id="KW-1185">Reference proteome</keyword>
<dbReference type="PANTHER" id="PTHR12371:SF11">
    <property type="entry name" value="TRANSLOCATING CHAIN-ASSOCIATED MEMBRANE PROTEIN"/>
    <property type="match status" value="1"/>
</dbReference>
<keyword evidence="7 9" id="KW-0472">Membrane</keyword>
<dbReference type="PANTHER" id="PTHR12371">
    <property type="entry name" value="TRANSLOCATION ASSOCIATED MEMBRANE PROTEIN"/>
    <property type="match status" value="1"/>
</dbReference>
<dbReference type="AlphaFoldDB" id="A0A7M5TXX4"/>
<dbReference type="EnsemblMetazoa" id="CLYHEMT003312.1">
    <property type="protein sequence ID" value="CLYHEMP003312.1"/>
    <property type="gene ID" value="CLYHEMG003312"/>
</dbReference>
<evidence type="ECO:0000256" key="8">
    <source>
        <dbReference type="PIRNR" id="PIRNR005449"/>
    </source>
</evidence>
<dbReference type="GeneID" id="136807678"/>
<feature type="transmembrane region" description="Helical" evidence="11">
    <location>
        <begin position="21"/>
        <end position="40"/>
    </location>
</feature>
<evidence type="ECO:0000313" key="14">
    <source>
        <dbReference type="Proteomes" id="UP000594262"/>
    </source>
</evidence>
<evidence type="ECO:0000256" key="3">
    <source>
        <dbReference type="ARBA" id="ARBA00022448"/>
    </source>
</evidence>
<dbReference type="RefSeq" id="XP_066920376.1">
    <property type="nucleotide sequence ID" value="XM_067064275.1"/>
</dbReference>
<feature type="transmembrane region" description="Helical" evidence="11">
    <location>
        <begin position="247"/>
        <end position="273"/>
    </location>
</feature>
<evidence type="ECO:0000256" key="6">
    <source>
        <dbReference type="ARBA" id="ARBA00022989"/>
    </source>
</evidence>
<evidence type="ECO:0000256" key="5">
    <source>
        <dbReference type="ARBA" id="ARBA00022927"/>
    </source>
</evidence>
<feature type="transmembrane region" description="Helical" evidence="11">
    <location>
        <begin position="293"/>
        <end position="315"/>
    </location>
</feature>
<evidence type="ECO:0000256" key="1">
    <source>
        <dbReference type="ARBA" id="ARBA00004141"/>
    </source>
</evidence>
<feature type="transmembrane region" description="Helical" evidence="11">
    <location>
        <begin position="156"/>
        <end position="180"/>
    </location>
</feature>
<feature type="region of interest" description="Disordered" evidence="10">
    <location>
        <begin position="324"/>
        <end position="362"/>
    </location>
</feature>
<sequence length="362" mass="41797">MRGKKGKSPPILSQEFVIQNHGDIVSCMCMLFMVGLMFQATQPLAQVFIAAQHNVTKEVEGEQTLVNYTTGLRDLCTIFFYSLCWIVVHAVIQEYILDRFNKRFHMSKTKYGKFNDSGNMLPFYVASVAVAVDQIMKLELLPKVSKLWESYPQTEMSFMVKFYFILQIAYWIHCFPELYFMKTRREEIKEKVTMYSLYLLFISSAYVMSGTHIAMILLAIHYVPEAIFALTRLIHCAGKTNLSSHGFLAWAVTFLLARIATISLTILIVWFGLGKSQIERIDCISGNYNTQTIRIAWLAAVVLVQAWMAWNFIMFQVQRYRDSMPARSARTTEKKKKTKDAKNGKANRSSPRVKKEKQEKQD</sequence>
<dbReference type="Proteomes" id="UP000594262">
    <property type="component" value="Unplaced"/>
</dbReference>
<comment type="similarity">
    <text evidence="2 8">Belongs to the TRAM family.</text>
</comment>
<feature type="transmembrane region" description="Helical" evidence="11">
    <location>
        <begin position="118"/>
        <end position="136"/>
    </location>
</feature>
<dbReference type="GO" id="GO:0005789">
    <property type="term" value="C:endoplasmic reticulum membrane"/>
    <property type="evidence" value="ECO:0007669"/>
    <property type="project" value="TreeGrafter"/>
</dbReference>
<protein>
    <recommendedName>
        <fullName evidence="8">Translocating chain-associated membrane protein</fullName>
    </recommendedName>
</protein>
<evidence type="ECO:0000256" key="4">
    <source>
        <dbReference type="ARBA" id="ARBA00022692"/>
    </source>
</evidence>
<dbReference type="GO" id="GO:0006616">
    <property type="term" value="P:SRP-dependent cotranslational protein targeting to membrane, translocation"/>
    <property type="evidence" value="ECO:0007669"/>
    <property type="project" value="InterPro"/>
</dbReference>
<dbReference type="InterPro" id="IPR006634">
    <property type="entry name" value="TLC-dom"/>
</dbReference>
<accession>A0A7M5TXX4</accession>
<comment type="subcellular location">
    <subcellularLocation>
        <location evidence="1">Membrane</location>
        <topology evidence="1">Multi-pass membrane protein</topology>
    </subcellularLocation>
</comment>
<keyword evidence="8" id="KW-0811">Translocation</keyword>
<dbReference type="GO" id="GO:0045048">
    <property type="term" value="P:protein insertion into ER membrane"/>
    <property type="evidence" value="ECO:0007669"/>
    <property type="project" value="TreeGrafter"/>
</dbReference>
<evidence type="ECO:0000259" key="12">
    <source>
        <dbReference type="PROSITE" id="PS50922"/>
    </source>
</evidence>
<dbReference type="PROSITE" id="PS50922">
    <property type="entry name" value="TLC"/>
    <property type="match status" value="1"/>
</dbReference>
<reference evidence="13" key="1">
    <citation type="submission" date="2021-01" db="UniProtKB">
        <authorList>
            <consortium name="EnsemblMetazoa"/>
        </authorList>
    </citation>
    <scope>IDENTIFICATION</scope>
</reference>